<sequence>MISRSRVYRVTGTHDDFLTRDRRRELKWYGHIARSQGLAARSSASVRSPDPTSRGRPCVQRQTYAPRETLRPERPNVPRETQS</sequence>
<dbReference type="AlphaFoldDB" id="A0AAV4APM4"/>
<protein>
    <submittedName>
        <fullName evidence="2">Uncharacterized protein</fullName>
    </submittedName>
</protein>
<gene>
    <name evidence="2" type="ORF">PoB_003962600</name>
</gene>
<feature type="compositionally biased region" description="Basic and acidic residues" evidence="1">
    <location>
        <begin position="68"/>
        <end position="83"/>
    </location>
</feature>
<accession>A0AAV4APM4</accession>
<dbReference type="EMBL" id="BLXT01004479">
    <property type="protein sequence ID" value="GFO13121.1"/>
    <property type="molecule type" value="Genomic_DNA"/>
</dbReference>
<organism evidence="2 3">
    <name type="scientific">Plakobranchus ocellatus</name>
    <dbReference type="NCBI Taxonomy" id="259542"/>
    <lineage>
        <taxon>Eukaryota</taxon>
        <taxon>Metazoa</taxon>
        <taxon>Spiralia</taxon>
        <taxon>Lophotrochozoa</taxon>
        <taxon>Mollusca</taxon>
        <taxon>Gastropoda</taxon>
        <taxon>Heterobranchia</taxon>
        <taxon>Euthyneura</taxon>
        <taxon>Panpulmonata</taxon>
        <taxon>Sacoglossa</taxon>
        <taxon>Placobranchoidea</taxon>
        <taxon>Plakobranchidae</taxon>
        <taxon>Plakobranchus</taxon>
    </lineage>
</organism>
<keyword evidence="3" id="KW-1185">Reference proteome</keyword>
<evidence type="ECO:0000313" key="3">
    <source>
        <dbReference type="Proteomes" id="UP000735302"/>
    </source>
</evidence>
<proteinExistence type="predicted"/>
<dbReference type="Proteomes" id="UP000735302">
    <property type="component" value="Unassembled WGS sequence"/>
</dbReference>
<feature type="region of interest" description="Disordered" evidence="1">
    <location>
        <begin position="36"/>
        <end position="83"/>
    </location>
</feature>
<name>A0AAV4APM4_9GAST</name>
<reference evidence="2 3" key="1">
    <citation type="journal article" date="2021" name="Elife">
        <title>Chloroplast acquisition without the gene transfer in kleptoplastic sea slugs, Plakobranchus ocellatus.</title>
        <authorList>
            <person name="Maeda T."/>
            <person name="Takahashi S."/>
            <person name="Yoshida T."/>
            <person name="Shimamura S."/>
            <person name="Takaki Y."/>
            <person name="Nagai Y."/>
            <person name="Toyoda A."/>
            <person name="Suzuki Y."/>
            <person name="Arimoto A."/>
            <person name="Ishii H."/>
            <person name="Satoh N."/>
            <person name="Nishiyama T."/>
            <person name="Hasebe M."/>
            <person name="Maruyama T."/>
            <person name="Minagawa J."/>
            <person name="Obokata J."/>
            <person name="Shigenobu S."/>
        </authorList>
    </citation>
    <scope>NUCLEOTIDE SEQUENCE [LARGE SCALE GENOMIC DNA]</scope>
</reference>
<evidence type="ECO:0000313" key="2">
    <source>
        <dbReference type="EMBL" id="GFO13121.1"/>
    </source>
</evidence>
<comment type="caution">
    <text evidence="2">The sequence shown here is derived from an EMBL/GenBank/DDBJ whole genome shotgun (WGS) entry which is preliminary data.</text>
</comment>
<evidence type="ECO:0000256" key="1">
    <source>
        <dbReference type="SAM" id="MobiDB-lite"/>
    </source>
</evidence>